<dbReference type="STRING" id="1437609.BCAL_0494"/>
<organism evidence="2 3">
    <name type="scientific">Bifidobacterium callitrichos DSM 23973</name>
    <dbReference type="NCBI Taxonomy" id="1437609"/>
    <lineage>
        <taxon>Bacteria</taxon>
        <taxon>Bacillati</taxon>
        <taxon>Actinomycetota</taxon>
        <taxon>Actinomycetes</taxon>
        <taxon>Bifidobacteriales</taxon>
        <taxon>Bifidobacteriaceae</taxon>
        <taxon>Bifidobacterium</taxon>
    </lineage>
</organism>
<dbReference type="OrthoDB" id="3231571at2"/>
<accession>A0A087ABH6</accession>
<comment type="caution">
    <text evidence="2">The sequence shown here is derived from an EMBL/GenBank/DDBJ whole genome shotgun (WGS) entry which is preliminary data.</text>
</comment>
<evidence type="ECO:0000256" key="1">
    <source>
        <dbReference type="SAM" id="MobiDB-lite"/>
    </source>
</evidence>
<proteinExistence type="predicted"/>
<evidence type="ECO:0000313" key="3">
    <source>
        <dbReference type="Proteomes" id="UP000029072"/>
    </source>
</evidence>
<feature type="region of interest" description="Disordered" evidence="1">
    <location>
        <begin position="85"/>
        <end position="106"/>
    </location>
</feature>
<dbReference type="AlphaFoldDB" id="A0A087ABH6"/>
<gene>
    <name evidence="2" type="ORF">BCAL_0494</name>
</gene>
<sequence length="169" mass="18981">MTFTKEQITYLESLPAVEHATATRITYTDAFKTQCLERYIQGDSPTGLFREAGLDPKIVGYKRIERSFARWRDLHDVPAYPRTPGLDGRGLDGRGGMRPIRTDANTNTDTIDAMDAMNAMDILDATQYTSTNASEATAPDPRDLLIARQLHRIDELERELAELLHIKAA</sequence>
<reference evidence="2 3" key="1">
    <citation type="submission" date="2014-03" db="EMBL/GenBank/DDBJ databases">
        <title>Genomics of Bifidobacteria.</title>
        <authorList>
            <person name="Ventura M."/>
            <person name="Milani C."/>
            <person name="Lugli G.A."/>
        </authorList>
    </citation>
    <scope>NUCLEOTIDE SEQUENCE [LARGE SCALE GENOMIC DNA]</scope>
    <source>
        <strain evidence="2 3">DSM 23973</strain>
    </source>
</reference>
<evidence type="ECO:0000313" key="2">
    <source>
        <dbReference type="EMBL" id="KFI56126.1"/>
    </source>
</evidence>
<dbReference type="EMBL" id="JGYS01000003">
    <property type="protein sequence ID" value="KFI56126.1"/>
    <property type="molecule type" value="Genomic_DNA"/>
</dbReference>
<name>A0A087ABH6_9BIFI</name>
<dbReference type="Proteomes" id="UP000029072">
    <property type="component" value="Unassembled WGS sequence"/>
</dbReference>
<protein>
    <submittedName>
        <fullName evidence="2">Uncharacterized protein</fullName>
    </submittedName>
</protein>
<dbReference type="RefSeq" id="WP_043164898.1">
    <property type="nucleotide sequence ID" value="NZ_JDUV01000004.1"/>
</dbReference>
<dbReference type="eggNOG" id="ENOG5032Y8E">
    <property type="taxonomic scope" value="Bacteria"/>
</dbReference>